<proteinExistence type="inferred from homology"/>
<dbReference type="Proteomes" id="UP000230822">
    <property type="component" value="Unassembled WGS sequence"/>
</dbReference>
<keyword evidence="2" id="KW-0274">FAD</keyword>
<evidence type="ECO:0000259" key="3">
    <source>
        <dbReference type="Pfam" id="PF02873"/>
    </source>
</evidence>
<dbReference type="PANTHER" id="PTHR21071">
    <property type="entry name" value="UDP-N-ACETYLENOLPYRUVOYLGLUCOSAMINE REDUCTASE"/>
    <property type="match status" value="1"/>
</dbReference>
<keyword evidence="2" id="KW-0560">Oxidoreductase</keyword>
<dbReference type="InterPro" id="IPR011601">
    <property type="entry name" value="MurB_C"/>
</dbReference>
<dbReference type="GO" id="GO:0051301">
    <property type="term" value="P:cell division"/>
    <property type="evidence" value="ECO:0007669"/>
    <property type="project" value="UniProtKB-KW"/>
</dbReference>
<dbReference type="GO" id="GO:0008360">
    <property type="term" value="P:regulation of cell shape"/>
    <property type="evidence" value="ECO:0007669"/>
    <property type="project" value="UniProtKB-KW"/>
</dbReference>
<comment type="caution">
    <text evidence="4">The sequence shown here is derived from an EMBL/GenBank/DDBJ whole genome shotgun (WGS) entry which is preliminary data.</text>
</comment>
<comment type="cofactor">
    <cofactor evidence="1 2">
        <name>FAD</name>
        <dbReference type="ChEBI" id="CHEBI:57692"/>
    </cofactor>
</comment>
<dbReference type="AlphaFoldDB" id="A0A2M7IBW1"/>
<dbReference type="GO" id="GO:0009252">
    <property type="term" value="P:peptidoglycan biosynthetic process"/>
    <property type="evidence" value="ECO:0007669"/>
    <property type="project" value="UniProtKB-UniRule"/>
</dbReference>
<name>A0A2M7IBW1_9BACT</name>
<reference evidence="5" key="1">
    <citation type="submission" date="2017-09" db="EMBL/GenBank/DDBJ databases">
        <title>Depth-based differentiation of microbial function through sediment-hosted aquifers and enrichment of novel symbionts in the deep terrestrial subsurface.</title>
        <authorList>
            <person name="Probst A.J."/>
            <person name="Ladd B."/>
            <person name="Jarett J.K."/>
            <person name="Geller-Mcgrath D.E."/>
            <person name="Sieber C.M.K."/>
            <person name="Emerson J.B."/>
            <person name="Anantharaman K."/>
            <person name="Thomas B.C."/>
            <person name="Malmstrom R."/>
            <person name="Stieglmeier M."/>
            <person name="Klingl A."/>
            <person name="Woyke T."/>
            <person name="Ryan C.M."/>
            <person name="Banfield J.F."/>
        </authorList>
    </citation>
    <scope>NUCLEOTIDE SEQUENCE [LARGE SCALE GENOMIC DNA]</scope>
</reference>
<keyword evidence="2" id="KW-0961">Cell wall biogenesis/degradation</keyword>
<dbReference type="PANTHER" id="PTHR21071:SF4">
    <property type="entry name" value="UDP-N-ACETYLENOLPYRUVOYLGLUCOSAMINE REDUCTASE"/>
    <property type="match status" value="1"/>
</dbReference>
<keyword evidence="2" id="KW-0521">NADP</keyword>
<dbReference type="EC" id="1.3.1.98" evidence="2"/>
<comment type="subcellular location">
    <subcellularLocation>
        <location evidence="2">Cytoplasm</location>
    </subcellularLocation>
</comment>
<dbReference type="GO" id="GO:0071555">
    <property type="term" value="P:cell wall organization"/>
    <property type="evidence" value="ECO:0007669"/>
    <property type="project" value="UniProtKB-KW"/>
</dbReference>
<comment type="catalytic activity">
    <reaction evidence="2">
        <text>UDP-N-acetyl-alpha-D-muramate + NADP(+) = UDP-N-acetyl-3-O-(1-carboxyvinyl)-alpha-D-glucosamine + NADPH + H(+)</text>
        <dbReference type="Rhea" id="RHEA:12248"/>
        <dbReference type="ChEBI" id="CHEBI:15378"/>
        <dbReference type="ChEBI" id="CHEBI:57783"/>
        <dbReference type="ChEBI" id="CHEBI:58349"/>
        <dbReference type="ChEBI" id="CHEBI:68483"/>
        <dbReference type="ChEBI" id="CHEBI:70757"/>
        <dbReference type="EC" id="1.3.1.98"/>
    </reaction>
</comment>
<feature type="active site" description="Proton donor" evidence="2">
    <location>
        <position position="8"/>
    </location>
</feature>
<feature type="active site" evidence="2">
    <location>
        <position position="78"/>
    </location>
</feature>
<keyword evidence="2" id="KW-0285">Flavoprotein</keyword>
<dbReference type="Gene3D" id="3.90.78.10">
    <property type="entry name" value="UDP-N-acetylenolpyruvoylglucosamine reductase, C-terminal domain"/>
    <property type="match status" value="1"/>
</dbReference>
<sequence>MGIATSGCFFKNVNGRSSGQLIDQAGLKNFSVGDFYISPKHANFIINRGKGQAKDLIKLVKIIKERVKEKFRVELEEEVIVV</sequence>
<dbReference type="SUPFAM" id="SSF56194">
    <property type="entry name" value="Uridine diphospho-N-Acetylenolpyruvylglucosamine reductase, MurB, C-terminal domain"/>
    <property type="match status" value="1"/>
</dbReference>
<comment type="caution">
    <text evidence="2">Lacks conserved residue(s) required for the propagation of feature annotation.</text>
</comment>
<comment type="similarity">
    <text evidence="2">Belongs to the MurB family.</text>
</comment>
<dbReference type="GO" id="GO:0005829">
    <property type="term" value="C:cytosol"/>
    <property type="evidence" value="ECO:0007669"/>
    <property type="project" value="TreeGrafter"/>
</dbReference>
<keyword evidence="2" id="KW-0963">Cytoplasm</keyword>
<organism evidence="4 5">
    <name type="scientific">Candidatus Roizmanbacteria bacterium CG_4_8_14_3_um_filter_34_9</name>
    <dbReference type="NCBI Taxonomy" id="1974832"/>
    <lineage>
        <taxon>Bacteria</taxon>
        <taxon>Candidatus Roizmaniibacteriota</taxon>
    </lineage>
</organism>
<evidence type="ECO:0000313" key="4">
    <source>
        <dbReference type="EMBL" id="PIW73141.1"/>
    </source>
</evidence>
<gene>
    <name evidence="2" type="primary">murB</name>
    <name evidence="4" type="ORF">CO005_03065</name>
</gene>
<comment type="function">
    <text evidence="2">Cell wall formation.</text>
</comment>
<keyword evidence="2" id="KW-0573">Peptidoglycan synthesis</keyword>
<dbReference type="InterPro" id="IPR003170">
    <property type="entry name" value="MurB"/>
</dbReference>
<keyword evidence="2" id="KW-0131">Cell cycle</keyword>
<dbReference type="UniPathway" id="UPA00219"/>
<dbReference type="GO" id="GO:0050660">
    <property type="term" value="F:flavin adenine dinucleotide binding"/>
    <property type="evidence" value="ECO:0007669"/>
    <property type="project" value="TreeGrafter"/>
</dbReference>
<feature type="domain" description="UDP-N-acetylenolpyruvoylglucosamine reductase C-terminal" evidence="3">
    <location>
        <begin position="4"/>
        <end position="82"/>
    </location>
</feature>
<dbReference type="InterPro" id="IPR036635">
    <property type="entry name" value="MurB_C_sf"/>
</dbReference>
<accession>A0A2M7IBW1</accession>
<dbReference type="Pfam" id="PF02873">
    <property type="entry name" value="MurB_C"/>
    <property type="match status" value="1"/>
</dbReference>
<keyword evidence="2" id="KW-0132">Cell division</keyword>
<dbReference type="GO" id="GO:0008762">
    <property type="term" value="F:UDP-N-acetylmuramate dehydrogenase activity"/>
    <property type="evidence" value="ECO:0007669"/>
    <property type="project" value="UniProtKB-UniRule"/>
</dbReference>
<dbReference type="EMBL" id="PFGU01000080">
    <property type="protein sequence ID" value="PIW73141.1"/>
    <property type="molecule type" value="Genomic_DNA"/>
</dbReference>
<comment type="pathway">
    <text evidence="2">Cell wall biogenesis; peptidoglycan biosynthesis.</text>
</comment>
<evidence type="ECO:0000256" key="1">
    <source>
        <dbReference type="ARBA" id="ARBA00001974"/>
    </source>
</evidence>
<evidence type="ECO:0000256" key="2">
    <source>
        <dbReference type="HAMAP-Rule" id="MF_00037"/>
    </source>
</evidence>
<evidence type="ECO:0000313" key="5">
    <source>
        <dbReference type="Proteomes" id="UP000230822"/>
    </source>
</evidence>
<keyword evidence="2" id="KW-0133">Cell shape</keyword>
<dbReference type="HAMAP" id="MF_00037">
    <property type="entry name" value="MurB"/>
    <property type="match status" value="1"/>
</dbReference>
<protein>
    <recommendedName>
        <fullName evidence="2">UDP-N-acetylenolpyruvoylglucosamine reductase</fullName>
        <ecNumber evidence="2">1.3.1.98</ecNumber>
    </recommendedName>
    <alternativeName>
        <fullName evidence="2">UDP-N-acetylmuramate dehydrogenase</fullName>
    </alternativeName>
</protein>